<evidence type="ECO:0000313" key="2">
    <source>
        <dbReference type="EMBL" id="GJS98736.1"/>
    </source>
</evidence>
<dbReference type="Proteomes" id="UP001151760">
    <property type="component" value="Unassembled WGS sequence"/>
</dbReference>
<sequence length="402" mass="45983">MKVGFEAMQGETTSIQATRDRRLWDYDEVFAPVARFEEIDSFWILHLHGLHCLSDDSRVLLYGTYRRVYVKSLPVEDPAHSKQKERGLIDKNFCFIKKIEEDSCLVQDIMFAVCLWASFQVTQRFIILHAVKRIFREDVNILKMTGLLAMTRNNNCGYISYTEAEYVSSCKLLCSLAAEEEHSYSPLSRGCKFCKDAQGTPTQSAAHSHVLLSVSGTASFHGTATHMIRMQFSPGSGTASCFLAYNVQEEDTAHPFFDDIVDKDAVVTPDLERKSDEIEEVNIEEKEASNVKSGETEEHGIWRTGSKPTPFLLQVLESEEQLKLLKLLLLFLEQLRALETTNDEDGLLGNQDEWMQKKKEKVEELKETKAKDTLRKPIFSCSRRNQLMNFLKVKDKNILDKI</sequence>
<keyword evidence="3" id="KW-1185">Reference proteome</keyword>
<protein>
    <submittedName>
        <fullName evidence="2">Uncharacterized protein</fullName>
    </submittedName>
</protein>
<comment type="caution">
    <text evidence="2">The sequence shown here is derived from an EMBL/GenBank/DDBJ whole genome shotgun (WGS) entry which is preliminary data.</text>
</comment>
<accession>A0ABQ5AAX4</accession>
<name>A0ABQ5AAX4_9ASTR</name>
<evidence type="ECO:0000313" key="3">
    <source>
        <dbReference type="Proteomes" id="UP001151760"/>
    </source>
</evidence>
<proteinExistence type="predicted"/>
<evidence type="ECO:0000256" key="1">
    <source>
        <dbReference type="SAM" id="MobiDB-lite"/>
    </source>
</evidence>
<feature type="compositionally biased region" description="Basic and acidic residues" evidence="1">
    <location>
        <begin position="284"/>
        <end position="301"/>
    </location>
</feature>
<feature type="region of interest" description="Disordered" evidence="1">
    <location>
        <begin position="284"/>
        <end position="303"/>
    </location>
</feature>
<dbReference type="EMBL" id="BQNB010012066">
    <property type="protein sequence ID" value="GJS98736.1"/>
    <property type="molecule type" value="Genomic_DNA"/>
</dbReference>
<organism evidence="2 3">
    <name type="scientific">Tanacetum coccineum</name>
    <dbReference type="NCBI Taxonomy" id="301880"/>
    <lineage>
        <taxon>Eukaryota</taxon>
        <taxon>Viridiplantae</taxon>
        <taxon>Streptophyta</taxon>
        <taxon>Embryophyta</taxon>
        <taxon>Tracheophyta</taxon>
        <taxon>Spermatophyta</taxon>
        <taxon>Magnoliopsida</taxon>
        <taxon>eudicotyledons</taxon>
        <taxon>Gunneridae</taxon>
        <taxon>Pentapetalae</taxon>
        <taxon>asterids</taxon>
        <taxon>campanulids</taxon>
        <taxon>Asterales</taxon>
        <taxon>Asteraceae</taxon>
        <taxon>Asteroideae</taxon>
        <taxon>Anthemideae</taxon>
        <taxon>Anthemidinae</taxon>
        <taxon>Tanacetum</taxon>
    </lineage>
</organism>
<reference evidence="2" key="2">
    <citation type="submission" date="2022-01" db="EMBL/GenBank/DDBJ databases">
        <authorList>
            <person name="Yamashiro T."/>
            <person name="Shiraishi A."/>
            <person name="Satake H."/>
            <person name="Nakayama K."/>
        </authorList>
    </citation>
    <scope>NUCLEOTIDE SEQUENCE</scope>
</reference>
<gene>
    <name evidence="2" type="ORF">Tco_0819906</name>
</gene>
<reference evidence="2" key="1">
    <citation type="journal article" date="2022" name="Int. J. Mol. Sci.">
        <title>Draft Genome of Tanacetum Coccineum: Genomic Comparison of Closely Related Tanacetum-Family Plants.</title>
        <authorList>
            <person name="Yamashiro T."/>
            <person name="Shiraishi A."/>
            <person name="Nakayama K."/>
            <person name="Satake H."/>
        </authorList>
    </citation>
    <scope>NUCLEOTIDE SEQUENCE</scope>
</reference>